<organism evidence="5 6">
    <name type="scientific">Papaver somniferum</name>
    <name type="common">Opium poppy</name>
    <dbReference type="NCBI Taxonomy" id="3469"/>
    <lineage>
        <taxon>Eukaryota</taxon>
        <taxon>Viridiplantae</taxon>
        <taxon>Streptophyta</taxon>
        <taxon>Embryophyta</taxon>
        <taxon>Tracheophyta</taxon>
        <taxon>Spermatophyta</taxon>
        <taxon>Magnoliopsida</taxon>
        <taxon>Ranunculales</taxon>
        <taxon>Papaveraceae</taxon>
        <taxon>Papaveroideae</taxon>
        <taxon>Papaver</taxon>
    </lineage>
</organism>
<dbReference type="AlphaFoldDB" id="A0A4Y7INJ8"/>
<dbReference type="GO" id="GO:0005506">
    <property type="term" value="F:iron ion binding"/>
    <property type="evidence" value="ECO:0007669"/>
    <property type="project" value="InterPro"/>
</dbReference>
<sequence length="297" mass="34029">MNFSYEFSTKVLRDFSCAVFRRNAAKLARIISEDYAKSDRTIDVQDLLMKSTLDTIFKVGFGVELNSITGSSEGTQFANAFDDSSAMTQWRYVDILWEIKRFLNVGFEAKLKKNIKIVDDFINKIISSKIEQGSKSADDSLSNKKEDILSRFLELNETDPRYLRDITLNFLVAGRDTTATTLSWFLYMLCKNPHVQDKAAKEVREATDAKDSTPFDQYVESVTDDALDKMHYLHAALAETLRLYPAVPVTIRYQTDIVCEKMQRSFVQKDGWTRMDTLEEKVLSSSLHFSCARKGLF</sequence>
<keyword evidence="6" id="KW-1185">Reference proteome</keyword>
<proteinExistence type="inferred from homology"/>
<dbReference type="InterPro" id="IPR036396">
    <property type="entry name" value="Cyt_P450_sf"/>
</dbReference>
<evidence type="ECO:0000313" key="5">
    <source>
        <dbReference type="EMBL" id="RZC49058.1"/>
    </source>
</evidence>
<dbReference type="Gene3D" id="1.10.630.10">
    <property type="entry name" value="Cytochrome P450"/>
    <property type="match status" value="1"/>
</dbReference>
<name>A0A4Y7INJ8_PAPSO</name>
<dbReference type="Pfam" id="PF00067">
    <property type="entry name" value="p450"/>
    <property type="match status" value="1"/>
</dbReference>
<keyword evidence="2" id="KW-0479">Metal-binding</keyword>
<dbReference type="EMBL" id="CM010716">
    <property type="protein sequence ID" value="RZC49058.1"/>
    <property type="molecule type" value="Genomic_DNA"/>
</dbReference>
<evidence type="ECO:0000256" key="1">
    <source>
        <dbReference type="ARBA" id="ARBA00010617"/>
    </source>
</evidence>
<dbReference type="Gramene" id="RZC49058">
    <property type="protein sequence ID" value="RZC49058"/>
    <property type="gene ID" value="C5167_017484"/>
</dbReference>
<dbReference type="PANTHER" id="PTHR24296">
    <property type="entry name" value="CYTOCHROME P450"/>
    <property type="match status" value="1"/>
</dbReference>
<comment type="similarity">
    <text evidence="1">Belongs to the cytochrome P450 family.</text>
</comment>
<evidence type="ECO:0000313" key="6">
    <source>
        <dbReference type="Proteomes" id="UP000316621"/>
    </source>
</evidence>
<dbReference type="GO" id="GO:0020037">
    <property type="term" value="F:heme binding"/>
    <property type="evidence" value="ECO:0007669"/>
    <property type="project" value="InterPro"/>
</dbReference>
<evidence type="ECO:0000256" key="3">
    <source>
        <dbReference type="ARBA" id="ARBA00023002"/>
    </source>
</evidence>
<dbReference type="PRINTS" id="PR00463">
    <property type="entry name" value="EP450I"/>
</dbReference>
<dbReference type="InterPro" id="IPR002401">
    <property type="entry name" value="Cyt_P450_E_grp-I"/>
</dbReference>
<evidence type="ECO:0000256" key="4">
    <source>
        <dbReference type="ARBA" id="ARBA00023004"/>
    </source>
</evidence>
<dbReference type="GO" id="GO:0016705">
    <property type="term" value="F:oxidoreductase activity, acting on paired donors, with incorporation or reduction of molecular oxygen"/>
    <property type="evidence" value="ECO:0007669"/>
    <property type="project" value="InterPro"/>
</dbReference>
<gene>
    <name evidence="5" type="ORF">C5167_017484</name>
</gene>
<protein>
    <recommendedName>
        <fullName evidence="7">Cytochrome P450</fullName>
    </recommendedName>
</protein>
<dbReference type="OMA" id="IMGLMAT"/>
<evidence type="ECO:0000256" key="2">
    <source>
        <dbReference type="ARBA" id="ARBA00022723"/>
    </source>
</evidence>
<dbReference type="STRING" id="3469.A0A4Y7INJ8"/>
<dbReference type="GO" id="GO:0033075">
    <property type="term" value="P:isoquinoline alkaloid biosynthetic process"/>
    <property type="evidence" value="ECO:0007669"/>
    <property type="project" value="UniProtKB-ARBA"/>
</dbReference>
<keyword evidence="4" id="KW-0408">Iron</keyword>
<dbReference type="InterPro" id="IPR001128">
    <property type="entry name" value="Cyt_P450"/>
</dbReference>
<keyword evidence="3" id="KW-0560">Oxidoreductase</keyword>
<dbReference type="Proteomes" id="UP000316621">
    <property type="component" value="Chromosome 2"/>
</dbReference>
<dbReference type="GO" id="GO:0004497">
    <property type="term" value="F:monooxygenase activity"/>
    <property type="evidence" value="ECO:0007669"/>
    <property type="project" value="InterPro"/>
</dbReference>
<evidence type="ECO:0008006" key="7">
    <source>
        <dbReference type="Google" id="ProtNLM"/>
    </source>
</evidence>
<reference evidence="5 6" key="1">
    <citation type="journal article" date="2018" name="Science">
        <title>The opium poppy genome and morphinan production.</title>
        <authorList>
            <person name="Guo L."/>
            <person name="Winzer T."/>
            <person name="Yang X."/>
            <person name="Li Y."/>
            <person name="Ning Z."/>
            <person name="He Z."/>
            <person name="Teodor R."/>
            <person name="Lu Y."/>
            <person name="Bowser T.A."/>
            <person name="Graham I.A."/>
            <person name="Ye K."/>
        </authorList>
    </citation>
    <scope>NUCLEOTIDE SEQUENCE [LARGE SCALE GENOMIC DNA]</scope>
    <source>
        <strain evidence="6">cv. HN1</strain>
        <tissue evidence="5">Leaves</tissue>
    </source>
</reference>
<dbReference type="SUPFAM" id="SSF48264">
    <property type="entry name" value="Cytochrome P450"/>
    <property type="match status" value="1"/>
</dbReference>
<accession>A0A4Y7INJ8</accession>
<dbReference type="PRINTS" id="PR00385">
    <property type="entry name" value="P450"/>
</dbReference>